<dbReference type="OMA" id="VWYMCDD"/>
<feature type="transmembrane region" description="Helical" evidence="6">
    <location>
        <begin position="86"/>
        <end position="105"/>
    </location>
</feature>
<dbReference type="PANTHER" id="PTHR15414">
    <property type="entry name" value="OS-9-RELATED"/>
    <property type="match status" value="1"/>
</dbReference>
<evidence type="ECO:0000256" key="1">
    <source>
        <dbReference type="ARBA" id="ARBA00004240"/>
    </source>
</evidence>
<dbReference type="SUPFAM" id="SSF50911">
    <property type="entry name" value="Mannose 6-phosphate receptor domain"/>
    <property type="match status" value="1"/>
</dbReference>
<organism evidence="10">
    <name type="scientific">Thelazia callipaeda</name>
    <name type="common">Oriental eyeworm</name>
    <name type="synonym">Parasitic nematode</name>
    <dbReference type="NCBI Taxonomy" id="103827"/>
    <lineage>
        <taxon>Eukaryota</taxon>
        <taxon>Metazoa</taxon>
        <taxon>Ecdysozoa</taxon>
        <taxon>Nematoda</taxon>
        <taxon>Chromadorea</taxon>
        <taxon>Rhabditida</taxon>
        <taxon>Spirurina</taxon>
        <taxon>Spiruromorpha</taxon>
        <taxon>Thelazioidea</taxon>
        <taxon>Thelaziidae</taxon>
        <taxon>Thelazia</taxon>
    </lineage>
</organism>
<dbReference type="AlphaFoldDB" id="A0A0N5D357"/>
<proteinExistence type="predicted"/>
<keyword evidence="6" id="KW-0472">Membrane</keyword>
<accession>A0A0N5D357</accession>
<dbReference type="PROSITE" id="PS51914">
    <property type="entry name" value="MRH"/>
    <property type="match status" value="1"/>
</dbReference>
<evidence type="ECO:0000256" key="4">
    <source>
        <dbReference type="ARBA" id="ARBA00023157"/>
    </source>
</evidence>
<dbReference type="Proteomes" id="UP000276776">
    <property type="component" value="Unassembled WGS sequence"/>
</dbReference>
<dbReference type="WBParaSite" id="TCLT_0000734501-mRNA-1">
    <property type="protein sequence ID" value="TCLT_0000734501-mRNA-1"/>
    <property type="gene ID" value="TCLT_0000734501"/>
</dbReference>
<feature type="coiled-coil region" evidence="5">
    <location>
        <begin position="347"/>
        <end position="381"/>
    </location>
</feature>
<evidence type="ECO:0000313" key="10">
    <source>
        <dbReference type="WBParaSite" id="TCLT_0000734501-mRNA-1"/>
    </source>
</evidence>
<dbReference type="InterPro" id="IPR012913">
    <property type="entry name" value="OS9-like_dom"/>
</dbReference>
<evidence type="ECO:0000256" key="6">
    <source>
        <dbReference type="SAM" id="Phobius"/>
    </source>
</evidence>
<keyword evidence="6" id="KW-1133">Transmembrane helix</keyword>
<reference evidence="10" key="1">
    <citation type="submission" date="2017-02" db="UniProtKB">
        <authorList>
            <consortium name="WormBaseParasite"/>
        </authorList>
    </citation>
    <scope>IDENTIFICATION</scope>
</reference>
<protein>
    <submittedName>
        <fullName evidence="10">PRKCSH domain-containing protein</fullName>
    </submittedName>
</protein>
<keyword evidence="4" id="KW-1015">Disulfide bond</keyword>
<dbReference type="InterPro" id="IPR009011">
    <property type="entry name" value="Man6P_isomerase_rcpt-bd_dom_sf"/>
</dbReference>
<name>A0A0N5D357_THECL</name>
<keyword evidence="2" id="KW-0732">Signal</keyword>
<evidence type="ECO:0000256" key="5">
    <source>
        <dbReference type="SAM" id="Coils"/>
    </source>
</evidence>
<feature type="domain" description="MRH" evidence="7">
    <location>
        <begin position="167"/>
        <end position="321"/>
    </location>
</feature>
<keyword evidence="6" id="KW-0812">Transmembrane</keyword>
<evidence type="ECO:0000313" key="9">
    <source>
        <dbReference type="Proteomes" id="UP000276776"/>
    </source>
</evidence>
<sequence length="807" mass="94554">MRDPNIITREVGLLIESSSVESNFTQAVKFFTLSLYSLLFVLIDLGFGDRDVFFVCTLYWCFRSTDLWQKSVVYVIEAHVMSYNKMLLACFVIFSSIIAICYAAYDTGELRNVVYDLEIAEIPLGFENLKLTDELMDSAMSDFILQKKIGVDDRSSFIITSEFGQEFICSLPEVQLQKHVDAVKSNLTVNLISDVVAASFYIQNCIRRNMGWWTYELCYNEHVQQFRLEGSKTVGDIIYLGYYKKDSDINFSEHKSEEHPYFEQIYDDGTVCDLTNKSRRTRVWYMCDEMLSTGEAYIADVDEPSSCQYIVKVKTGSLCKLEGFVGQSVPRKPLPIMCRPLLDQKAAVKYLEQLMEEKRQQEKAKNQMKLLLARAESIQRQRYARKRLVFQTPDGKKEMELAETELKTEYENIMKSVTQLNVDLEKAKTDFHFIYDDVHEMKTRYLTEADEDRGNIYWYFKDMYWDRKFFPLSSFFQKIDAEFDLKKKSLPIFLRNIDEGVIKDTHLTVMIGSLRQAFHENIFPDIVDRIDDLKNSALKTMWINFEKRLELLQLFEYKIFKLLNQKVKFAADDLMSHVARQLILIRTMQSYNRAVSRYNRNALRYFSKQDEPFRFLESSVEYTLENEEVNIDDKNANSQNKKEQAARLRMLERARRKNLRNKFEHYIRTTEWTRKDQKQEKILDDDLNGLREQLLIFKNTLEEKIRETGLVDGVDVKVQLVSRLSSTSTNDASDVEGLNSERVAGVLKAFFLEQDGVTEEENRYDRLARGYTYGADDKAKENVRKNGDEDERDLKSVILLVLKKMLS</sequence>
<dbReference type="GO" id="GO:0005788">
    <property type="term" value="C:endoplasmic reticulum lumen"/>
    <property type="evidence" value="ECO:0007669"/>
    <property type="project" value="TreeGrafter"/>
</dbReference>
<evidence type="ECO:0000313" key="8">
    <source>
        <dbReference type="EMBL" id="VDN04778.1"/>
    </source>
</evidence>
<dbReference type="OrthoDB" id="448954at2759"/>
<dbReference type="EMBL" id="UYYF01004496">
    <property type="protein sequence ID" value="VDN04778.1"/>
    <property type="molecule type" value="Genomic_DNA"/>
</dbReference>
<reference evidence="8 9" key="2">
    <citation type="submission" date="2018-11" db="EMBL/GenBank/DDBJ databases">
        <authorList>
            <consortium name="Pathogen Informatics"/>
        </authorList>
    </citation>
    <scope>NUCLEOTIDE SEQUENCE [LARGE SCALE GENOMIC DNA]</scope>
</reference>
<dbReference type="InterPro" id="IPR045149">
    <property type="entry name" value="OS-9-like"/>
</dbReference>
<gene>
    <name evidence="8" type="ORF">TCLT_LOCUS7334</name>
</gene>
<evidence type="ECO:0000256" key="3">
    <source>
        <dbReference type="ARBA" id="ARBA00022824"/>
    </source>
</evidence>
<evidence type="ECO:0000256" key="2">
    <source>
        <dbReference type="ARBA" id="ARBA00022729"/>
    </source>
</evidence>
<dbReference type="GO" id="GO:0030970">
    <property type="term" value="P:retrograde protein transport, ER to cytosol"/>
    <property type="evidence" value="ECO:0007669"/>
    <property type="project" value="TreeGrafter"/>
</dbReference>
<dbReference type="STRING" id="103827.A0A0N5D357"/>
<comment type="subcellular location">
    <subcellularLocation>
        <location evidence="1">Endoplasmic reticulum</location>
    </subcellularLocation>
</comment>
<dbReference type="GO" id="GO:0030968">
    <property type="term" value="P:endoplasmic reticulum unfolded protein response"/>
    <property type="evidence" value="ECO:0007669"/>
    <property type="project" value="InterPro"/>
</dbReference>
<keyword evidence="3" id="KW-0256">Endoplasmic reticulum</keyword>
<dbReference type="InterPro" id="IPR044865">
    <property type="entry name" value="MRH_dom"/>
</dbReference>
<dbReference type="PANTHER" id="PTHR15414:SF5">
    <property type="entry name" value="PROTEIN OS-9"/>
    <property type="match status" value="1"/>
</dbReference>
<keyword evidence="9" id="KW-1185">Reference proteome</keyword>
<dbReference type="Pfam" id="PF07915">
    <property type="entry name" value="PRKCSH"/>
    <property type="match status" value="1"/>
</dbReference>
<keyword evidence="5" id="KW-0175">Coiled coil</keyword>
<evidence type="ECO:0000259" key="7">
    <source>
        <dbReference type="PROSITE" id="PS51914"/>
    </source>
</evidence>
<dbReference type="Gene3D" id="2.70.130.10">
    <property type="entry name" value="Mannose-6-phosphate receptor binding domain"/>
    <property type="match status" value="1"/>
</dbReference>